<dbReference type="RefSeq" id="WP_112575758.1">
    <property type="nucleotide sequence ID" value="NZ_CP043450.1"/>
</dbReference>
<feature type="compositionally biased region" description="Acidic residues" evidence="1">
    <location>
        <begin position="158"/>
        <end position="183"/>
    </location>
</feature>
<proteinExistence type="predicted"/>
<keyword evidence="3" id="KW-1185">Reference proteome</keyword>
<name>A0A5C1I7M4_9SPHI</name>
<dbReference type="Proteomes" id="UP000251402">
    <property type="component" value="Chromosome"/>
</dbReference>
<accession>A0A5C1I7M4</accession>
<reference evidence="2" key="1">
    <citation type="submission" date="2019-08" db="EMBL/GenBank/DDBJ databases">
        <title>Comparative genome analysis confer to the adaptation heavy metal polluted environment.</title>
        <authorList>
            <person name="Li Y."/>
        </authorList>
    </citation>
    <scope>NUCLEOTIDE SEQUENCE [LARGE SCALE GENOMIC DNA]</scope>
    <source>
        <strain evidence="2">P1</strain>
    </source>
</reference>
<evidence type="ECO:0000313" key="2">
    <source>
        <dbReference type="EMBL" id="QEM12801.1"/>
    </source>
</evidence>
<dbReference type="AlphaFoldDB" id="A0A5C1I7M4"/>
<sequence length="190" mass="22176">MARRLEKFEKLPVYQKSQELFDLADVIAESLKEDSMKEHLAVQMCSNAALIQAKIAGAEGGSLYSLRMQNAVLIKLAVQDMFNAVSFASMVKINQEDYVNLMRDKIEEFRLVFVDWIRGFDKTYDIPDNWAIRFDTSTPEQEKLEELMFDEDRFFGEFNEDDEDIEDFEDLDDDDTYDEDGDDDKNNNDK</sequence>
<feature type="region of interest" description="Disordered" evidence="1">
    <location>
        <begin position="157"/>
        <end position="190"/>
    </location>
</feature>
<evidence type="ECO:0000256" key="1">
    <source>
        <dbReference type="SAM" id="MobiDB-lite"/>
    </source>
</evidence>
<dbReference type="OrthoDB" id="893100at2"/>
<protein>
    <submittedName>
        <fullName evidence="2">Uncharacterized protein</fullName>
    </submittedName>
</protein>
<dbReference type="KEGG" id="mrub:DEO27_023250"/>
<gene>
    <name evidence="2" type="ORF">DEO27_023250</name>
</gene>
<evidence type="ECO:0000313" key="3">
    <source>
        <dbReference type="Proteomes" id="UP000251402"/>
    </source>
</evidence>
<organism evidence="2 3">
    <name type="scientific">Mucilaginibacter rubeus</name>
    <dbReference type="NCBI Taxonomy" id="2027860"/>
    <lineage>
        <taxon>Bacteria</taxon>
        <taxon>Pseudomonadati</taxon>
        <taxon>Bacteroidota</taxon>
        <taxon>Sphingobacteriia</taxon>
        <taxon>Sphingobacteriales</taxon>
        <taxon>Sphingobacteriaceae</taxon>
        <taxon>Mucilaginibacter</taxon>
    </lineage>
</organism>
<dbReference type="EMBL" id="CP043450">
    <property type="protein sequence ID" value="QEM12801.1"/>
    <property type="molecule type" value="Genomic_DNA"/>
</dbReference>